<dbReference type="PANTHER" id="PTHR48111">
    <property type="entry name" value="REGULATOR OF RPOS"/>
    <property type="match status" value="1"/>
</dbReference>
<dbReference type="PROSITE" id="PS51755">
    <property type="entry name" value="OMPR_PHOB"/>
    <property type="match status" value="1"/>
</dbReference>
<dbReference type="Gene3D" id="3.40.50.2300">
    <property type="match status" value="1"/>
</dbReference>
<dbReference type="Pfam" id="PF00486">
    <property type="entry name" value="Trans_reg_C"/>
    <property type="match status" value="1"/>
</dbReference>
<evidence type="ECO:0000259" key="8">
    <source>
        <dbReference type="PROSITE" id="PS50110"/>
    </source>
</evidence>
<name>A0A1M6V045_9FIRM</name>
<reference evidence="10 11" key="1">
    <citation type="submission" date="2016-11" db="EMBL/GenBank/DDBJ databases">
        <authorList>
            <person name="Jaros S."/>
            <person name="Januszkiewicz K."/>
            <person name="Wedrychowicz H."/>
        </authorList>
    </citation>
    <scope>NUCLEOTIDE SEQUENCE [LARGE SCALE GENOMIC DNA]</scope>
    <source>
        <strain evidence="10 11">DSM 15480</strain>
    </source>
</reference>
<feature type="domain" description="Response regulatory" evidence="8">
    <location>
        <begin position="7"/>
        <end position="121"/>
    </location>
</feature>
<dbReference type="STRING" id="1121950.SAMN02745243_03651"/>
<dbReference type="InterPro" id="IPR011006">
    <property type="entry name" value="CheY-like_superfamily"/>
</dbReference>
<evidence type="ECO:0000259" key="9">
    <source>
        <dbReference type="PROSITE" id="PS51755"/>
    </source>
</evidence>
<evidence type="ECO:0000256" key="4">
    <source>
        <dbReference type="ARBA" id="ARBA00023163"/>
    </source>
</evidence>
<keyword evidence="6" id="KW-0597">Phosphoprotein</keyword>
<keyword evidence="3 7" id="KW-0238">DNA-binding</keyword>
<dbReference type="RefSeq" id="WP_073112952.1">
    <property type="nucleotide sequence ID" value="NZ_FQZY01000081.1"/>
</dbReference>
<dbReference type="SMART" id="SM00448">
    <property type="entry name" value="REC"/>
    <property type="match status" value="1"/>
</dbReference>
<dbReference type="OrthoDB" id="9790442at2"/>
<dbReference type="Gene3D" id="6.10.250.690">
    <property type="match status" value="1"/>
</dbReference>
<dbReference type="InterPro" id="IPR039420">
    <property type="entry name" value="WalR-like"/>
</dbReference>
<dbReference type="GO" id="GO:0000156">
    <property type="term" value="F:phosphorelay response regulator activity"/>
    <property type="evidence" value="ECO:0007669"/>
    <property type="project" value="TreeGrafter"/>
</dbReference>
<evidence type="ECO:0000313" key="10">
    <source>
        <dbReference type="EMBL" id="SHK74781.1"/>
    </source>
</evidence>
<accession>A0A1M6V045</accession>
<dbReference type="GO" id="GO:0006355">
    <property type="term" value="P:regulation of DNA-templated transcription"/>
    <property type="evidence" value="ECO:0007669"/>
    <property type="project" value="InterPro"/>
</dbReference>
<evidence type="ECO:0000256" key="6">
    <source>
        <dbReference type="PROSITE-ProRule" id="PRU00169"/>
    </source>
</evidence>
<dbReference type="PANTHER" id="PTHR48111:SF52">
    <property type="entry name" value="TRANSCRIPTIONAL REGULATORY PROTEIN YVRH"/>
    <property type="match status" value="1"/>
</dbReference>
<dbReference type="GO" id="GO:0005829">
    <property type="term" value="C:cytosol"/>
    <property type="evidence" value="ECO:0007669"/>
    <property type="project" value="TreeGrafter"/>
</dbReference>
<dbReference type="InterPro" id="IPR001789">
    <property type="entry name" value="Sig_transdc_resp-reg_receiver"/>
</dbReference>
<proteinExistence type="predicted"/>
<dbReference type="Proteomes" id="UP000184301">
    <property type="component" value="Unassembled WGS sequence"/>
</dbReference>
<dbReference type="GO" id="GO:0000976">
    <property type="term" value="F:transcription cis-regulatory region binding"/>
    <property type="evidence" value="ECO:0007669"/>
    <property type="project" value="TreeGrafter"/>
</dbReference>
<evidence type="ECO:0000256" key="5">
    <source>
        <dbReference type="ARBA" id="ARBA00024867"/>
    </source>
</evidence>
<feature type="modified residue" description="4-aspartylphosphate" evidence="6">
    <location>
        <position position="57"/>
    </location>
</feature>
<feature type="DNA-binding region" description="OmpR/PhoB-type" evidence="7">
    <location>
        <begin position="135"/>
        <end position="234"/>
    </location>
</feature>
<evidence type="ECO:0000256" key="2">
    <source>
        <dbReference type="ARBA" id="ARBA00023015"/>
    </source>
</evidence>
<feature type="domain" description="OmpR/PhoB-type" evidence="9">
    <location>
        <begin position="135"/>
        <end position="234"/>
    </location>
</feature>
<dbReference type="InterPro" id="IPR036388">
    <property type="entry name" value="WH-like_DNA-bd_sf"/>
</dbReference>
<dbReference type="Gene3D" id="1.10.10.10">
    <property type="entry name" value="Winged helix-like DNA-binding domain superfamily/Winged helix DNA-binding domain"/>
    <property type="match status" value="1"/>
</dbReference>
<sequence length="242" mass="27441">MENFQRKIMLVDDNHELLEMIQDILKKHGYHNIVTADSFHNGCRIFEAEAPDLAILDIMLPDGNGYALFQKIREKLDIPILFLSAKDEDADRIMGLGLGADDYITKPFLPQELVLRVGVILKRSYGQAPAVLENSCDLDLGNCVLLMDQGCLKRESDTISLTATELTILKKLIANRGNIVTFDALCQAIWQDDYYGYENTLMVHIRHLRQKIEANPSHPNWLLTVRGVGYRFAKGEVHEKSV</sequence>
<keyword evidence="11" id="KW-1185">Reference proteome</keyword>
<keyword evidence="4" id="KW-0804">Transcription</keyword>
<dbReference type="SUPFAM" id="SSF52172">
    <property type="entry name" value="CheY-like"/>
    <property type="match status" value="1"/>
</dbReference>
<dbReference type="GO" id="GO:0032993">
    <property type="term" value="C:protein-DNA complex"/>
    <property type="evidence" value="ECO:0007669"/>
    <property type="project" value="TreeGrafter"/>
</dbReference>
<dbReference type="PROSITE" id="PS50110">
    <property type="entry name" value="RESPONSE_REGULATORY"/>
    <property type="match status" value="1"/>
</dbReference>
<evidence type="ECO:0000256" key="3">
    <source>
        <dbReference type="ARBA" id="ARBA00023125"/>
    </source>
</evidence>
<dbReference type="SUPFAM" id="SSF46894">
    <property type="entry name" value="C-terminal effector domain of the bipartite response regulators"/>
    <property type="match status" value="1"/>
</dbReference>
<dbReference type="AlphaFoldDB" id="A0A1M6V045"/>
<dbReference type="EMBL" id="FQZY01000081">
    <property type="protein sequence ID" value="SHK74781.1"/>
    <property type="molecule type" value="Genomic_DNA"/>
</dbReference>
<evidence type="ECO:0000256" key="1">
    <source>
        <dbReference type="ARBA" id="ARBA00018672"/>
    </source>
</evidence>
<dbReference type="InterPro" id="IPR001867">
    <property type="entry name" value="OmpR/PhoB-type_DNA-bd"/>
</dbReference>
<dbReference type="Pfam" id="PF00072">
    <property type="entry name" value="Response_reg"/>
    <property type="match status" value="1"/>
</dbReference>
<comment type="function">
    <text evidence="5">May play the central regulatory role in sporulation. It may be an element of the effector pathway responsible for the activation of sporulation genes in response to nutritional stress. Spo0A may act in concert with spo0H (a sigma factor) to control the expression of some genes that are critical to the sporulation process.</text>
</comment>
<gene>
    <name evidence="10" type="ORF">SAMN02745243_03651</name>
</gene>
<organism evidence="10 11">
    <name type="scientific">Hespellia stercorisuis DSM 15480</name>
    <dbReference type="NCBI Taxonomy" id="1121950"/>
    <lineage>
        <taxon>Bacteria</taxon>
        <taxon>Bacillati</taxon>
        <taxon>Bacillota</taxon>
        <taxon>Clostridia</taxon>
        <taxon>Lachnospirales</taxon>
        <taxon>Lachnospiraceae</taxon>
        <taxon>Hespellia</taxon>
    </lineage>
</organism>
<dbReference type="CDD" id="cd00383">
    <property type="entry name" value="trans_reg_C"/>
    <property type="match status" value="1"/>
</dbReference>
<dbReference type="InterPro" id="IPR016032">
    <property type="entry name" value="Sig_transdc_resp-reg_C-effctor"/>
</dbReference>
<keyword evidence="2" id="KW-0805">Transcription regulation</keyword>
<evidence type="ECO:0000256" key="7">
    <source>
        <dbReference type="PROSITE-ProRule" id="PRU01091"/>
    </source>
</evidence>
<dbReference type="CDD" id="cd17574">
    <property type="entry name" value="REC_OmpR"/>
    <property type="match status" value="1"/>
</dbReference>
<protein>
    <recommendedName>
        <fullName evidence="1">Stage 0 sporulation protein A homolog</fullName>
    </recommendedName>
</protein>
<dbReference type="SMART" id="SM00862">
    <property type="entry name" value="Trans_reg_C"/>
    <property type="match status" value="1"/>
</dbReference>
<evidence type="ECO:0000313" key="11">
    <source>
        <dbReference type="Proteomes" id="UP000184301"/>
    </source>
</evidence>